<feature type="region of interest" description="Disordered" evidence="3">
    <location>
        <begin position="13"/>
        <end position="33"/>
    </location>
</feature>
<dbReference type="EMBL" id="JAAEJV010000013">
    <property type="protein sequence ID" value="MBF5059180.1"/>
    <property type="molecule type" value="Genomic_DNA"/>
</dbReference>
<dbReference type="PRINTS" id="PR00502">
    <property type="entry name" value="NUDIXFAMILY"/>
</dbReference>
<dbReference type="PANTHER" id="PTHR21340">
    <property type="entry name" value="DIADENOSINE 5,5-P1,P4-TETRAPHOSPHATE PYROPHOSPHOHYDROLASE MUTT"/>
    <property type="match status" value="1"/>
</dbReference>
<name>A0ABS0AYG5_9BACT</name>
<feature type="domain" description="Nudix hydrolase" evidence="4">
    <location>
        <begin position="1"/>
        <end position="118"/>
    </location>
</feature>
<dbReference type="InterPro" id="IPR051325">
    <property type="entry name" value="Nudix_hydrolase_domain"/>
</dbReference>
<comment type="caution">
    <text evidence="5">The sequence shown here is derived from an EMBL/GenBank/DDBJ whole genome shotgun (WGS) entry which is preliminary data.</text>
</comment>
<dbReference type="InterPro" id="IPR020476">
    <property type="entry name" value="Nudix_hydrolase"/>
</dbReference>
<evidence type="ECO:0000313" key="5">
    <source>
        <dbReference type="EMBL" id="MBF5059180.1"/>
    </source>
</evidence>
<dbReference type="InterPro" id="IPR020084">
    <property type="entry name" value="NUDIX_hydrolase_CS"/>
</dbReference>
<organism evidence="5 6">
    <name type="scientific">Candidatus Neptunichlamydia vexilliferae</name>
    <dbReference type="NCBI Taxonomy" id="1651774"/>
    <lineage>
        <taxon>Bacteria</taxon>
        <taxon>Pseudomonadati</taxon>
        <taxon>Chlamydiota</taxon>
        <taxon>Chlamydiia</taxon>
        <taxon>Parachlamydiales</taxon>
        <taxon>Simkaniaceae</taxon>
        <taxon>Candidatus Neptunichlamydia</taxon>
    </lineage>
</organism>
<evidence type="ECO:0000256" key="3">
    <source>
        <dbReference type="SAM" id="MobiDB-lite"/>
    </source>
</evidence>
<keyword evidence="6" id="KW-1185">Reference proteome</keyword>
<dbReference type="PROSITE" id="PS51462">
    <property type="entry name" value="NUDIX"/>
    <property type="match status" value="1"/>
</dbReference>
<dbReference type="InterPro" id="IPR000086">
    <property type="entry name" value="NUDIX_hydrolase_dom"/>
</dbReference>
<dbReference type="PROSITE" id="PS00893">
    <property type="entry name" value="NUDIX_BOX"/>
    <property type="match status" value="1"/>
</dbReference>
<dbReference type="Gene3D" id="3.90.79.10">
    <property type="entry name" value="Nucleoside Triphosphate Pyrophosphohydrolase"/>
    <property type="match status" value="1"/>
</dbReference>
<reference evidence="5 6" key="1">
    <citation type="submission" date="2020-01" db="EMBL/GenBank/DDBJ databases">
        <title>Draft genome sequence of Cand. Neptunochlamydia vexilliferae K9.</title>
        <authorList>
            <person name="Schulz F."/>
            <person name="Koestlbacher S."/>
            <person name="Wascher F."/>
            <person name="Pizzetti I."/>
            <person name="Horn M."/>
        </authorList>
    </citation>
    <scope>NUCLEOTIDE SEQUENCE [LARGE SCALE GENOMIC DNA]</scope>
    <source>
        <strain evidence="5 6">K9</strain>
    </source>
</reference>
<comment type="similarity">
    <text evidence="2">Belongs to the Nudix hydrolase family.</text>
</comment>
<evidence type="ECO:0000259" key="4">
    <source>
        <dbReference type="PROSITE" id="PS51462"/>
    </source>
</evidence>
<evidence type="ECO:0000256" key="1">
    <source>
        <dbReference type="ARBA" id="ARBA00022801"/>
    </source>
</evidence>
<keyword evidence="1 2" id="KW-0378">Hydrolase</keyword>
<evidence type="ECO:0000256" key="2">
    <source>
        <dbReference type="RuleBase" id="RU003476"/>
    </source>
</evidence>
<evidence type="ECO:0000313" key="6">
    <source>
        <dbReference type="Proteomes" id="UP001194714"/>
    </source>
</evidence>
<dbReference type="SUPFAM" id="SSF55811">
    <property type="entry name" value="Nudix"/>
    <property type="match status" value="1"/>
</dbReference>
<proteinExistence type="inferred from homology"/>
<dbReference type="Pfam" id="PF00293">
    <property type="entry name" value="NUDIX"/>
    <property type="match status" value="1"/>
</dbReference>
<dbReference type="InterPro" id="IPR015797">
    <property type="entry name" value="NUDIX_hydrolase-like_dom_sf"/>
</dbReference>
<feature type="compositionally biased region" description="Basic and acidic residues" evidence="3">
    <location>
        <begin position="20"/>
        <end position="33"/>
    </location>
</feature>
<protein>
    <recommendedName>
        <fullName evidence="4">Nudix hydrolase domain-containing protein</fullName>
    </recommendedName>
</protein>
<accession>A0ABS0AYG5</accession>
<gene>
    <name evidence="5" type="ORF">NEPTK9_000688</name>
</gene>
<dbReference type="PANTHER" id="PTHR21340:SF0">
    <property type="entry name" value="BIS(5'-NUCLEOSYL)-TETRAPHOSPHATASE [ASYMMETRICAL]"/>
    <property type="match status" value="1"/>
</dbReference>
<dbReference type="Proteomes" id="UP001194714">
    <property type="component" value="Unassembled WGS sequence"/>
</dbReference>
<sequence length="122" mass="14085">MWEAFLIQHLEGGHWGFPKGHPEKGESPKQTAERELLEETGMTVGRYLDAPYLVEKYQYIHDGLLIDKTVRFYLAETASPKYTLQAEEICGGKWLLLKDLLSYATFEEEKNLYLSLIKSLES</sequence>